<proteinExistence type="inferred from homology"/>
<dbReference type="InterPro" id="IPR011055">
    <property type="entry name" value="Dup_hybrid_motif"/>
</dbReference>
<dbReference type="SMART" id="SM00257">
    <property type="entry name" value="LysM"/>
    <property type="match status" value="1"/>
</dbReference>
<evidence type="ECO:0000313" key="5">
    <source>
        <dbReference type="EMBL" id="WAV91056.1"/>
    </source>
</evidence>
<dbReference type="GO" id="GO:0009279">
    <property type="term" value="C:cell outer membrane"/>
    <property type="evidence" value="ECO:0007669"/>
    <property type="project" value="TreeGrafter"/>
</dbReference>
<gene>
    <name evidence="5" type="ORF">NB646_09580</name>
</gene>
<dbReference type="CDD" id="cd00118">
    <property type="entry name" value="LysM"/>
    <property type="match status" value="1"/>
</dbReference>
<dbReference type="EMBL" id="CP098251">
    <property type="protein sequence ID" value="WAV91056.1"/>
    <property type="molecule type" value="Genomic_DNA"/>
</dbReference>
<feature type="chain" id="PRO_5038409895" evidence="3">
    <location>
        <begin position="26"/>
        <end position="278"/>
    </location>
</feature>
<dbReference type="PROSITE" id="PS51782">
    <property type="entry name" value="LYSM"/>
    <property type="match status" value="1"/>
</dbReference>
<name>A0A9E9LB10_9BURK</name>
<dbReference type="InterPro" id="IPR050570">
    <property type="entry name" value="Cell_wall_metabolism_enzyme"/>
</dbReference>
<feature type="domain" description="LysM" evidence="4">
    <location>
        <begin position="48"/>
        <end position="92"/>
    </location>
</feature>
<dbReference type="Pfam" id="PF01476">
    <property type="entry name" value="LysM"/>
    <property type="match status" value="1"/>
</dbReference>
<dbReference type="GO" id="GO:0032153">
    <property type="term" value="C:cell division site"/>
    <property type="evidence" value="ECO:0007669"/>
    <property type="project" value="TreeGrafter"/>
</dbReference>
<dbReference type="GO" id="GO:0004222">
    <property type="term" value="F:metalloendopeptidase activity"/>
    <property type="evidence" value="ECO:0007669"/>
    <property type="project" value="TreeGrafter"/>
</dbReference>
<sequence length="278" mass="29744">MKKTGYPLLMIICAGLCACSSPQRTAPITDRSVITSSSIEAPIDRNVVHYTVKSGDTLSQISRRSGHSVAELASWNHLEDLNDLKVGQVLRVKPSDDGQSSAVQTASVGTASHVEVRSIDTARKETQAASATPKSTRKTETVSSSAVPASASDIKEVDGIGWSWPAQGKVIAAFAAGKNRGIDIAGTRGQKVLSAADGTVLHKGSMNGYGNLVIIKHSDNVLSAYAHNDKILVKEKQQIRRGQQIAEMGSTDSDRVKLHFEIRYQGKPVDPVKYLPAQ</sequence>
<dbReference type="PANTHER" id="PTHR21666">
    <property type="entry name" value="PEPTIDASE-RELATED"/>
    <property type="match status" value="1"/>
</dbReference>
<evidence type="ECO:0000256" key="3">
    <source>
        <dbReference type="SAM" id="SignalP"/>
    </source>
</evidence>
<organism evidence="5">
    <name type="scientific">Oxalobacter aliiformigenes</name>
    <dbReference type="NCBI Taxonomy" id="2946593"/>
    <lineage>
        <taxon>Bacteria</taxon>
        <taxon>Pseudomonadati</taxon>
        <taxon>Pseudomonadota</taxon>
        <taxon>Betaproteobacteria</taxon>
        <taxon>Burkholderiales</taxon>
        <taxon>Oxalobacteraceae</taxon>
        <taxon>Oxalobacter</taxon>
    </lineage>
</organism>
<feature type="signal peptide" evidence="3">
    <location>
        <begin position="1"/>
        <end position="25"/>
    </location>
</feature>
<comment type="similarity">
    <text evidence="1">Belongs to the E.coli NlpD/Haemophilus LppB family.</text>
</comment>
<evidence type="ECO:0000259" key="4">
    <source>
        <dbReference type="PROSITE" id="PS51782"/>
    </source>
</evidence>
<dbReference type="InterPro" id="IPR036779">
    <property type="entry name" value="LysM_dom_sf"/>
</dbReference>
<dbReference type="Proteomes" id="UP001164819">
    <property type="component" value="Chromosome"/>
</dbReference>
<dbReference type="PANTHER" id="PTHR21666:SF263">
    <property type="entry name" value="MUREIN HYDROLASE ACTIVATOR NLPD"/>
    <property type="match status" value="1"/>
</dbReference>
<feature type="compositionally biased region" description="Basic and acidic residues" evidence="2">
    <location>
        <begin position="114"/>
        <end position="126"/>
    </location>
</feature>
<dbReference type="SUPFAM" id="SSF51261">
    <property type="entry name" value="Duplicated hybrid motif"/>
    <property type="match status" value="1"/>
</dbReference>
<evidence type="ECO:0000256" key="1">
    <source>
        <dbReference type="ARBA" id="ARBA00038420"/>
    </source>
</evidence>
<dbReference type="PROSITE" id="PS51257">
    <property type="entry name" value="PROKAR_LIPOPROTEIN"/>
    <property type="match status" value="1"/>
</dbReference>
<keyword evidence="3" id="KW-0732">Signal</keyword>
<dbReference type="RefSeq" id="WP_269315879.1">
    <property type="nucleotide sequence ID" value="NZ_CP098251.1"/>
</dbReference>
<feature type="region of interest" description="Disordered" evidence="2">
    <location>
        <begin position="114"/>
        <end position="148"/>
    </location>
</feature>
<dbReference type="CDD" id="cd12797">
    <property type="entry name" value="M23_peptidase"/>
    <property type="match status" value="1"/>
</dbReference>
<evidence type="ECO:0000256" key="2">
    <source>
        <dbReference type="SAM" id="MobiDB-lite"/>
    </source>
</evidence>
<protein>
    <submittedName>
        <fullName evidence="5">Peptidoglycan DD-metalloendopeptidase family protein</fullName>
    </submittedName>
</protein>
<reference evidence="5" key="1">
    <citation type="journal article" date="2022" name="Front. Microbiol.">
        <title>New perspectives on an old grouping: The genomic and phenotypic variability of Oxalobacter formigenes and the implications for calcium oxalate stone prevention.</title>
        <authorList>
            <person name="Chmiel J.A."/>
            <person name="Carr C."/>
            <person name="Stuivenberg G.A."/>
            <person name="Venema R."/>
            <person name="Chanyi R.M."/>
            <person name="Al K.F."/>
            <person name="Giguere D."/>
            <person name="Say H."/>
            <person name="Akouris P.P."/>
            <person name="Dominguez Romero S.A."/>
            <person name="Kwong A."/>
            <person name="Tai V."/>
            <person name="Koval S.F."/>
            <person name="Razvi H."/>
            <person name="Bjazevic J."/>
            <person name="Burton J.P."/>
        </authorList>
    </citation>
    <scope>NUCLEOTIDE SEQUENCE</scope>
    <source>
        <strain evidence="5">OxK</strain>
    </source>
</reference>
<dbReference type="Gene3D" id="2.70.70.10">
    <property type="entry name" value="Glucose Permease (Domain IIA)"/>
    <property type="match status" value="1"/>
</dbReference>
<dbReference type="InterPro" id="IPR018392">
    <property type="entry name" value="LysM"/>
</dbReference>
<dbReference type="AlphaFoldDB" id="A0A9E9LB10"/>
<dbReference type="Gene3D" id="3.10.350.10">
    <property type="entry name" value="LysM domain"/>
    <property type="match status" value="1"/>
</dbReference>
<accession>A0A9E9LB10</accession>
<dbReference type="Pfam" id="PF01551">
    <property type="entry name" value="Peptidase_M23"/>
    <property type="match status" value="1"/>
</dbReference>
<dbReference type="InterPro" id="IPR016047">
    <property type="entry name" value="M23ase_b-sheet_dom"/>
</dbReference>